<evidence type="ECO:0000313" key="3">
    <source>
        <dbReference type="WBParaSite" id="Hba_04864"/>
    </source>
</evidence>
<evidence type="ECO:0000256" key="1">
    <source>
        <dbReference type="SAM" id="Phobius"/>
    </source>
</evidence>
<keyword evidence="1" id="KW-1133">Transmembrane helix</keyword>
<dbReference type="Proteomes" id="UP000095283">
    <property type="component" value="Unplaced"/>
</dbReference>
<evidence type="ECO:0000313" key="2">
    <source>
        <dbReference type="Proteomes" id="UP000095283"/>
    </source>
</evidence>
<proteinExistence type="predicted"/>
<name>A0A1I7WIM2_HETBA</name>
<organism evidence="2 3">
    <name type="scientific">Heterorhabditis bacteriophora</name>
    <name type="common">Entomopathogenic nematode worm</name>
    <dbReference type="NCBI Taxonomy" id="37862"/>
    <lineage>
        <taxon>Eukaryota</taxon>
        <taxon>Metazoa</taxon>
        <taxon>Ecdysozoa</taxon>
        <taxon>Nematoda</taxon>
        <taxon>Chromadorea</taxon>
        <taxon>Rhabditida</taxon>
        <taxon>Rhabditina</taxon>
        <taxon>Rhabditomorpha</taxon>
        <taxon>Strongyloidea</taxon>
        <taxon>Heterorhabditidae</taxon>
        <taxon>Heterorhabditis</taxon>
    </lineage>
</organism>
<sequence>MDVESNTSIKKVLYVIVPFYSFIILQIYLTDNIGLRATSVPLPYSVFLKYGNYILHRNESRKVVKVALLLLKETGSFLYI</sequence>
<dbReference type="WBParaSite" id="Hba_04864">
    <property type="protein sequence ID" value="Hba_04864"/>
    <property type="gene ID" value="Hba_04864"/>
</dbReference>
<keyword evidence="1" id="KW-0472">Membrane</keyword>
<reference evidence="3" key="1">
    <citation type="submission" date="2016-11" db="UniProtKB">
        <authorList>
            <consortium name="WormBaseParasite"/>
        </authorList>
    </citation>
    <scope>IDENTIFICATION</scope>
</reference>
<protein>
    <submittedName>
        <fullName evidence="3">Uncharacterized protein</fullName>
    </submittedName>
</protein>
<accession>A0A1I7WIM2</accession>
<feature type="transmembrane region" description="Helical" evidence="1">
    <location>
        <begin position="12"/>
        <end position="29"/>
    </location>
</feature>
<keyword evidence="2" id="KW-1185">Reference proteome</keyword>
<keyword evidence="1" id="KW-0812">Transmembrane</keyword>
<dbReference type="AlphaFoldDB" id="A0A1I7WIM2"/>